<accession>A0AAN7H053</accession>
<dbReference type="Pfam" id="PF12697">
    <property type="entry name" value="Abhydrolase_6"/>
    <property type="match status" value="1"/>
</dbReference>
<name>A0AAN7H053_9PEZI</name>
<keyword evidence="2" id="KW-0378">Hydrolase</keyword>
<comment type="caution">
    <text evidence="2">The sequence shown here is derived from an EMBL/GenBank/DDBJ whole genome shotgun (WGS) entry which is preliminary data.</text>
</comment>
<organism evidence="2 3">
    <name type="scientific">Podospora fimiseda</name>
    <dbReference type="NCBI Taxonomy" id="252190"/>
    <lineage>
        <taxon>Eukaryota</taxon>
        <taxon>Fungi</taxon>
        <taxon>Dikarya</taxon>
        <taxon>Ascomycota</taxon>
        <taxon>Pezizomycotina</taxon>
        <taxon>Sordariomycetes</taxon>
        <taxon>Sordariomycetidae</taxon>
        <taxon>Sordariales</taxon>
        <taxon>Podosporaceae</taxon>
        <taxon>Podospora</taxon>
    </lineage>
</organism>
<reference evidence="2" key="1">
    <citation type="journal article" date="2023" name="Mol. Phylogenet. Evol.">
        <title>Genome-scale phylogeny and comparative genomics of the fungal order Sordariales.</title>
        <authorList>
            <person name="Hensen N."/>
            <person name="Bonometti L."/>
            <person name="Westerberg I."/>
            <person name="Brannstrom I.O."/>
            <person name="Guillou S."/>
            <person name="Cros-Aarteil S."/>
            <person name="Calhoun S."/>
            <person name="Haridas S."/>
            <person name="Kuo A."/>
            <person name="Mondo S."/>
            <person name="Pangilinan J."/>
            <person name="Riley R."/>
            <person name="LaButti K."/>
            <person name="Andreopoulos B."/>
            <person name="Lipzen A."/>
            <person name="Chen C."/>
            <person name="Yan M."/>
            <person name="Daum C."/>
            <person name="Ng V."/>
            <person name="Clum A."/>
            <person name="Steindorff A."/>
            <person name="Ohm R.A."/>
            <person name="Martin F."/>
            <person name="Silar P."/>
            <person name="Natvig D.O."/>
            <person name="Lalanne C."/>
            <person name="Gautier V."/>
            <person name="Ament-Velasquez S.L."/>
            <person name="Kruys A."/>
            <person name="Hutchinson M.I."/>
            <person name="Powell A.J."/>
            <person name="Barry K."/>
            <person name="Miller A.N."/>
            <person name="Grigoriev I.V."/>
            <person name="Debuchy R."/>
            <person name="Gladieux P."/>
            <person name="Hiltunen Thoren M."/>
            <person name="Johannesson H."/>
        </authorList>
    </citation>
    <scope>NUCLEOTIDE SEQUENCE</scope>
    <source>
        <strain evidence="2">CBS 990.96</strain>
    </source>
</reference>
<dbReference type="InterPro" id="IPR000073">
    <property type="entry name" value="AB_hydrolase_1"/>
</dbReference>
<keyword evidence="3" id="KW-1185">Reference proteome</keyword>
<dbReference type="Proteomes" id="UP001301958">
    <property type="component" value="Unassembled WGS sequence"/>
</dbReference>
<dbReference type="Gene3D" id="3.40.50.1820">
    <property type="entry name" value="alpha/beta hydrolase"/>
    <property type="match status" value="1"/>
</dbReference>
<reference evidence="2" key="2">
    <citation type="submission" date="2023-05" db="EMBL/GenBank/DDBJ databases">
        <authorList>
            <consortium name="Lawrence Berkeley National Laboratory"/>
            <person name="Steindorff A."/>
            <person name="Hensen N."/>
            <person name="Bonometti L."/>
            <person name="Westerberg I."/>
            <person name="Brannstrom I.O."/>
            <person name="Guillou S."/>
            <person name="Cros-Aarteil S."/>
            <person name="Calhoun S."/>
            <person name="Haridas S."/>
            <person name="Kuo A."/>
            <person name="Mondo S."/>
            <person name="Pangilinan J."/>
            <person name="Riley R."/>
            <person name="Labutti K."/>
            <person name="Andreopoulos B."/>
            <person name="Lipzen A."/>
            <person name="Chen C."/>
            <person name="Yanf M."/>
            <person name="Daum C."/>
            <person name="Ng V."/>
            <person name="Clum A."/>
            <person name="Ohm R."/>
            <person name="Martin F."/>
            <person name="Silar P."/>
            <person name="Natvig D."/>
            <person name="Lalanne C."/>
            <person name="Gautier V."/>
            <person name="Ament-Velasquez S.L."/>
            <person name="Kruys A."/>
            <person name="Hutchinson M.I."/>
            <person name="Powell A.J."/>
            <person name="Barry K."/>
            <person name="Miller A.N."/>
            <person name="Grigoriev I.V."/>
            <person name="Debuchy R."/>
            <person name="Gladieux P."/>
            <person name="Thoren M.H."/>
            <person name="Johannesson H."/>
        </authorList>
    </citation>
    <scope>NUCLEOTIDE SEQUENCE</scope>
    <source>
        <strain evidence="2">CBS 990.96</strain>
    </source>
</reference>
<dbReference type="PANTHER" id="PTHR43194:SF4">
    <property type="entry name" value="AB HYDROLASE-1 DOMAIN-CONTAINING PROTEIN"/>
    <property type="match status" value="1"/>
</dbReference>
<dbReference type="InterPro" id="IPR050228">
    <property type="entry name" value="Carboxylesterase_BioH"/>
</dbReference>
<gene>
    <name evidence="2" type="ORF">QBC38DRAFT_546401</name>
</gene>
<evidence type="ECO:0000313" key="2">
    <source>
        <dbReference type="EMBL" id="KAK4225965.1"/>
    </source>
</evidence>
<proteinExistence type="predicted"/>
<dbReference type="GO" id="GO:0016787">
    <property type="term" value="F:hydrolase activity"/>
    <property type="evidence" value="ECO:0007669"/>
    <property type="project" value="UniProtKB-KW"/>
</dbReference>
<dbReference type="InterPro" id="IPR029058">
    <property type="entry name" value="AB_hydrolase_fold"/>
</dbReference>
<evidence type="ECO:0000259" key="1">
    <source>
        <dbReference type="Pfam" id="PF12697"/>
    </source>
</evidence>
<dbReference type="SUPFAM" id="SSF53474">
    <property type="entry name" value="alpha/beta-Hydrolases"/>
    <property type="match status" value="1"/>
</dbReference>
<sequence>MPEIESSSDAHISQIFYVGGENIKDSHGREVLHGQIYVEHLIPVRTRENRSEPENHQLGQPIIFIPGSGRTSADFLTIGRSTIDNNSLEPDTSKQSWVSFFLSKNQEVYLVDPPFRGRSPFTPNLYYTTFSSSQLSAAWFQSPQIRDDPLTMQQILSSTYPQLTDLAQEQLLSQKGITELLNRINRQTFLLAHSMGAKTAWLVADAKPELVKGIIAVEPAGPLFRGIGVDGLRKDMTRYGITDARITFMPEGRLKLKEVEPEGPKKDRRVSVLLQDEEQGEVTQLVNLKEIPVVVVTSETSVHKGYDWGTVEFLRQAGVKSVDHVELEDVGVEGNGHMMMLEGNRAAVVEVICGWMGRVCRGYQGIYRGVKGTPMMDTDNFVL</sequence>
<dbReference type="EMBL" id="MU865356">
    <property type="protein sequence ID" value="KAK4225965.1"/>
    <property type="molecule type" value="Genomic_DNA"/>
</dbReference>
<dbReference type="PANTHER" id="PTHR43194">
    <property type="entry name" value="HYDROLASE ALPHA/BETA FOLD FAMILY"/>
    <property type="match status" value="1"/>
</dbReference>
<feature type="domain" description="AB hydrolase-1" evidence="1">
    <location>
        <begin position="62"/>
        <end position="350"/>
    </location>
</feature>
<dbReference type="AlphaFoldDB" id="A0AAN7H053"/>
<evidence type="ECO:0000313" key="3">
    <source>
        <dbReference type="Proteomes" id="UP001301958"/>
    </source>
</evidence>
<protein>
    <submittedName>
        <fullName evidence="2">Alpha/Beta hydrolase protein</fullName>
    </submittedName>
</protein>